<dbReference type="Gene3D" id="1.25.40.10">
    <property type="entry name" value="Tetratricopeptide repeat domain"/>
    <property type="match status" value="1"/>
</dbReference>
<evidence type="ECO:0000313" key="3">
    <source>
        <dbReference type="Proteomes" id="UP000321058"/>
    </source>
</evidence>
<sequence length="205" mass="23339">MRDWPNTIVQGQTRDRGERSEATHFEIDLMSAEDAPEETRRHDVLGADRMIRWAMIYLALFEFALPARAQLSDYWESRLVAATALRDGDYATAMKIYRPLAEQGEPTALFSVATMYHRGGRGVQKDVGEAVRWYSKAAEKGDMQALMILTNMYMVGPTDLETTRKPRDGTRWELTEATLHASPCWVSYISGGREFHRTTFSHTNG</sequence>
<dbReference type="EMBL" id="BKAJ01000057">
    <property type="protein sequence ID" value="GEP56172.1"/>
    <property type="molecule type" value="Genomic_DNA"/>
</dbReference>
<dbReference type="AlphaFoldDB" id="A0A512NB48"/>
<dbReference type="Pfam" id="PF08238">
    <property type="entry name" value="Sel1"/>
    <property type="match status" value="1"/>
</dbReference>
<accession>A0A512NB48</accession>
<dbReference type="PANTHER" id="PTHR45011">
    <property type="entry name" value="DAP3-BINDING CELL DEATH ENHANCER 1"/>
    <property type="match status" value="1"/>
</dbReference>
<dbReference type="SMART" id="SM00671">
    <property type="entry name" value="SEL1"/>
    <property type="match status" value="1"/>
</dbReference>
<dbReference type="SUPFAM" id="SSF81901">
    <property type="entry name" value="HCP-like"/>
    <property type="match status" value="1"/>
</dbReference>
<proteinExistence type="predicted"/>
<feature type="region of interest" description="Disordered" evidence="1">
    <location>
        <begin position="1"/>
        <end position="20"/>
    </location>
</feature>
<keyword evidence="3" id="KW-1185">Reference proteome</keyword>
<name>A0A512NB48_9HYPH</name>
<dbReference type="InterPro" id="IPR011990">
    <property type="entry name" value="TPR-like_helical_dom_sf"/>
</dbReference>
<dbReference type="PANTHER" id="PTHR45011:SF1">
    <property type="entry name" value="DAP3-BINDING CELL DEATH ENHANCER 1"/>
    <property type="match status" value="1"/>
</dbReference>
<dbReference type="InterPro" id="IPR006597">
    <property type="entry name" value="Sel1-like"/>
</dbReference>
<reference evidence="2 3" key="1">
    <citation type="submission" date="2019-07" db="EMBL/GenBank/DDBJ databases">
        <title>Whole genome shotgun sequence of Reyranella soli NBRC 108950.</title>
        <authorList>
            <person name="Hosoyama A."/>
            <person name="Uohara A."/>
            <person name="Ohji S."/>
            <person name="Ichikawa N."/>
        </authorList>
    </citation>
    <scope>NUCLEOTIDE SEQUENCE [LARGE SCALE GENOMIC DNA]</scope>
    <source>
        <strain evidence="2 3">NBRC 108950</strain>
    </source>
</reference>
<organism evidence="2 3">
    <name type="scientific">Reyranella soli</name>
    <dbReference type="NCBI Taxonomy" id="1230389"/>
    <lineage>
        <taxon>Bacteria</taxon>
        <taxon>Pseudomonadati</taxon>
        <taxon>Pseudomonadota</taxon>
        <taxon>Alphaproteobacteria</taxon>
        <taxon>Hyphomicrobiales</taxon>
        <taxon>Reyranellaceae</taxon>
        <taxon>Reyranella</taxon>
    </lineage>
</organism>
<dbReference type="Proteomes" id="UP000321058">
    <property type="component" value="Unassembled WGS sequence"/>
</dbReference>
<dbReference type="InterPro" id="IPR052748">
    <property type="entry name" value="ISR_Activator"/>
</dbReference>
<evidence type="ECO:0008006" key="4">
    <source>
        <dbReference type="Google" id="ProtNLM"/>
    </source>
</evidence>
<protein>
    <recommendedName>
        <fullName evidence="4">Sel1 repeat family protein</fullName>
    </recommendedName>
</protein>
<gene>
    <name evidence="2" type="ORF">RSO01_33380</name>
</gene>
<comment type="caution">
    <text evidence="2">The sequence shown here is derived from an EMBL/GenBank/DDBJ whole genome shotgun (WGS) entry which is preliminary data.</text>
</comment>
<evidence type="ECO:0000313" key="2">
    <source>
        <dbReference type="EMBL" id="GEP56172.1"/>
    </source>
</evidence>
<evidence type="ECO:0000256" key="1">
    <source>
        <dbReference type="SAM" id="MobiDB-lite"/>
    </source>
</evidence>
<dbReference type="OrthoDB" id="112232at2"/>